<comment type="caution">
    <text evidence="2">The sequence shown here is derived from an EMBL/GenBank/DDBJ whole genome shotgun (WGS) entry which is preliminary data.</text>
</comment>
<accession>A0ABQ7CZL1</accession>
<evidence type="ECO:0000313" key="2">
    <source>
        <dbReference type="EMBL" id="KAF3565036.1"/>
    </source>
</evidence>
<dbReference type="Proteomes" id="UP000266723">
    <property type="component" value="Unassembled WGS sequence"/>
</dbReference>
<protein>
    <submittedName>
        <fullName evidence="2">Uncharacterized protein</fullName>
    </submittedName>
</protein>
<name>A0ABQ7CZL1_BRACR</name>
<feature type="compositionally biased region" description="Low complexity" evidence="1">
    <location>
        <begin position="8"/>
        <end position="24"/>
    </location>
</feature>
<feature type="region of interest" description="Disordered" evidence="1">
    <location>
        <begin position="1"/>
        <end position="73"/>
    </location>
</feature>
<evidence type="ECO:0000313" key="3">
    <source>
        <dbReference type="Proteomes" id="UP000266723"/>
    </source>
</evidence>
<evidence type="ECO:0000256" key="1">
    <source>
        <dbReference type="SAM" id="MobiDB-lite"/>
    </source>
</evidence>
<organism evidence="2 3">
    <name type="scientific">Brassica cretica</name>
    <name type="common">Mustard</name>
    <dbReference type="NCBI Taxonomy" id="69181"/>
    <lineage>
        <taxon>Eukaryota</taxon>
        <taxon>Viridiplantae</taxon>
        <taxon>Streptophyta</taxon>
        <taxon>Embryophyta</taxon>
        <taxon>Tracheophyta</taxon>
        <taxon>Spermatophyta</taxon>
        <taxon>Magnoliopsida</taxon>
        <taxon>eudicotyledons</taxon>
        <taxon>Gunneridae</taxon>
        <taxon>Pentapetalae</taxon>
        <taxon>rosids</taxon>
        <taxon>malvids</taxon>
        <taxon>Brassicales</taxon>
        <taxon>Brassicaceae</taxon>
        <taxon>Brassiceae</taxon>
        <taxon>Brassica</taxon>
    </lineage>
</organism>
<proteinExistence type="predicted"/>
<keyword evidence="3" id="KW-1185">Reference proteome</keyword>
<gene>
    <name evidence="2" type="ORF">DY000_02013497</name>
</gene>
<reference evidence="2 3" key="1">
    <citation type="journal article" date="2020" name="BMC Genomics">
        <title>Intraspecific diversification of the crop wild relative Brassica cretica Lam. using demographic model selection.</title>
        <authorList>
            <person name="Kioukis A."/>
            <person name="Michalopoulou V.A."/>
            <person name="Briers L."/>
            <person name="Pirintsos S."/>
            <person name="Studholme D.J."/>
            <person name="Pavlidis P."/>
            <person name="Sarris P.F."/>
        </authorList>
    </citation>
    <scope>NUCLEOTIDE SEQUENCE [LARGE SCALE GENOMIC DNA]</scope>
    <source>
        <strain evidence="3">cv. PFS-1207/04</strain>
    </source>
</reference>
<dbReference type="Gene3D" id="1.20.1310.10">
    <property type="entry name" value="Cullin Repeats"/>
    <property type="match status" value="1"/>
</dbReference>
<sequence length="146" mass="16047">MSLPNKRSTCPPAASSASTTDSSYSPPPPMKKSKSGLHTPSDKVPFPMEDEDPTPSAAANLSRKKATLPQPTPTKKLVIKLNKAKPTLPTNFEDTTWDNLQSAIRAIFLKKPFSFDLERLYQKTNSGKTPVSHLTECDRCGRNLYA</sequence>
<dbReference type="EMBL" id="QGKV02000759">
    <property type="protein sequence ID" value="KAF3565036.1"/>
    <property type="molecule type" value="Genomic_DNA"/>
</dbReference>